<dbReference type="InterPro" id="IPR005019">
    <property type="entry name" value="Adenine_glyco"/>
</dbReference>
<feature type="binding site" evidence="1">
    <location>
        <position position="26"/>
    </location>
    <ligand>
        <name>Zn(2+)</name>
        <dbReference type="ChEBI" id="CHEBI:29105"/>
    </ligand>
</feature>
<feature type="binding site" evidence="1">
    <location>
        <position position="184"/>
    </location>
    <ligand>
        <name>Zn(2+)</name>
        <dbReference type="ChEBI" id="CHEBI:29105"/>
    </ligand>
</feature>
<keyword evidence="1" id="KW-0862">Zinc</keyword>
<name>A0A6H2DL20_9SPHN</name>
<proteinExistence type="predicted"/>
<dbReference type="SUPFAM" id="SSF48150">
    <property type="entry name" value="DNA-glycosylase"/>
    <property type="match status" value="1"/>
</dbReference>
<dbReference type="GO" id="GO:0006284">
    <property type="term" value="P:base-excision repair"/>
    <property type="evidence" value="ECO:0007669"/>
    <property type="project" value="InterPro"/>
</dbReference>
<protein>
    <submittedName>
        <fullName evidence="2">DNA-3-methyladenine glycosylase I</fullName>
    </submittedName>
</protein>
<dbReference type="PANTHER" id="PTHR30037:SF4">
    <property type="entry name" value="DNA-3-METHYLADENINE GLYCOSYLASE I"/>
    <property type="match status" value="1"/>
</dbReference>
<dbReference type="GO" id="GO:0046872">
    <property type="term" value="F:metal ion binding"/>
    <property type="evidence" value="ECO:0007669"/>
    <property type="project" value="UniProtKB-KW"/>
</dbReference>
<keyword evidence="1" id="KW-0479">Metal-binding</keyword>
<gene>
    <name evidence="2" type="ORF">HF685_08770</name>
</gene>
<dbReference type="EMBL" id="CP051217">
    <property type="protein sequence ID" value="QJB69359.1"/>
    <property type="molecule type" value="Genomic_DNA"/>
</dbReference>
<sequence length="191" mass="21599">MTILGTDGKHRCFGGQAGKEFYGRYHDEEWGLPVHEDRLLFENLILEGAQAGLSWETVLRKREGYRRAFHGFDIEHVAAMSDNELEALREDAAIIRNKLKIYSTRKNALVFLEMQKEFGSFNQWLWGHLDGSPPVNRPESFLDLAATSPISDAISKALKKRGMSFVGSTIIYAYMQAVGMTDDHLAGCWKA</sequence>
<dbReference type="InterPro" id="IPR011257">
    <property type="entry name" value="DNA_glycosylase"/>
</dbReference>
<dbReference type="PANTHER" id="PTHR30037">
    <property type="entry name" value="DNA-3-METHYLADENINE GLYCOSYLASE 1"/>
    <property type="match status" value="1"/>
</dbReference>
<dbReference type="KEGG" id="phao:HF685_08770"/>
<feature type="binding site" evidence="1">
    <location>
        <position position="12"/>
    </location>
    <ligand>
        <name>Zn(2+)</name>
        <dbReference type="ChEBI" id="CHEBI:29105"/>
    </ligand>
</feature>
<dbReference type="AlphaFoldDB" id="A0A6H2DL20"/>
<evidence type="ECO:0000313" key="3">
    <source>
        <dbReference type="Proteomes" id="UP000501600"/>
    </source>
</evidence>
<accession>A0A6H2DL20</accession>
<dbReference type="InterPro" id="IPR052891">
    <property type="entry name" value="DNA-3mA_glycosylase"/>
</dbReference>
<dbReference type="Proteomes" id="UP000501600">
    <property type="component" value="Chromosome"/>
</dbReference>
<dbReference type="Pfam" id="PF03352">
    <property type="entry name" value="Adenine_glyco"/>
    <property type="match status" value="1"/>
</dbReference>
<evidence type="ECO:0000256" key="1">
    <source>
        <dbReference type="PIRSR" id="PIRSR605019-1"/>
    </source>
</evidence>
<evidence type="ECO:0000313" key="2">
    <source>
        <dbReference type="EMBL" id="QJB69359.1"/>
    </source>
</evidence>
<dbReference type="Gene3D" id="1.10.340.30">
    <property type="entry name" value="Hypothetical protein, domain 2"/>
    <property type="match status" value="1"/>
</dbReference>
<dbReference type="RefSeq" id="WP_168819350.1">
    <property type="nucleotide sequence ID" value="NZ_CP051217.1"/>
</dbReference>
<reference evidence="2 3" key="1">
    <citation type="submission" date="2020-04" db="EMBL/GenBank/DDBJ databases">
        <title>Genome sequence for Sphingorhabdus sp. strain M1.</title>
        <authorList>
            <person name="Park S.-J."/>
        </authorList>
    </citation>
    <scope>NUCLEOTIDE SEQUENCE [LARGE SCALE GENOMIC DNA]</scope>
    <source>
        <strain evidence="2 3">JK6</strain>
    </source>
</reference>
<organism evidence="2 3">
    <name type="scientific">Parasphingorhabdus halotolerans</name>
    <dbReference type="NCBI Taxonomy" id="2725558"/>
    <lineage>
        <taxon>Bacteria</taxon>
        <taxon>Pseudomonadati</taxon>
        <taxon>Pseudomonadota</taxon>
        <taxon>Alphaproteobacteria</taxon>
        <taxon>Sphingomonadales</taxon>
        <taxon>Sphingomonadaceae</taxon>
        <taxon>Parasphingorhabdus</taxon>
    </lineage>
</organism>
<dbReference type="GO" id="GO:0008725">
    <property type="term" value="F:DNA-3-methyladenine glycosylase activity"/>
    <property type="evidence" value="ECO:0007669"/>
    <property type="project" value="InterPro"/>
</dbReference>
<keyword evidence="3" id="KW-1185">Reference proteome</keyword>
<feature type="binding site" evidence="1">
    <location>
        <position position="188"/>
    </location>
    <ligand>
        <name>Zn(2+)</name>
        <dbReference type="ChEBI" id="CHEBI:29105"/>
    </ligand>
</feature>